<dbReference type="RefSeq" id="XP_022292855.1">
    <property type="nucleotide sequence ID" value="XM_022437147.1"/>
</dbReference>
<evidence type="ECO:0000313" key="3">
    <source>
        <dbReference type="RefSeq" id="XP_022292855.1"/>
    </source>
</evidence>
<name>A0A8B8ANU4_CRAVI</name>
<organism evidence="2 3">
    <name type="scientific">Crassostrea virginica</name>
    <name type="common">Eastern oyster</name>
    <dbReference type="NCBI Taxonomy" id="6565"/>
    <lineage>
        <taxon>Eukaryota</taxon>
        <taxon>Metazoa</taxon>
        <taxon>Spiralia</taxon>
        <taxon>Lophotrochozoa</taxon>
        <taxon>Mollusca</taxon>
        <taxon>Bivalvia</taxon>
        <taxon>Autobranchia</taxon>
        <taxon>Pteriomorphia</taxon>
        <taxon>Ostreida</taxon>
        <taxon>Ostreoidea</taxon>
        <taxon>Ostreidae</taxon>
        <taxon>Crassostrea</taxon>
    </lineage>
</organism>
<dbReference type="KEGG" id="cvn:111103704"/>
<dbReference type="GeneID" id="111103704"/>
<dbReference type="AlphaFoldDB" id="A0A8B8ANU4"/>
<dbReference type="Proteomes" id="UP000694844">
    <property type="component" value="Chromosome 7"/>
</dbReference>
<dbReference type="OrthoDB" id="6141057at2759"/>
<feature type="region of interest" description="Disordered" evidence="1">
    <location>
        <begin position="239"/>
        <end position="276"/>
    </location>
</feature>
<reference evidence="3" key="1">
    <citation type="submission" date="2025-08" db="UniProtKB">
        <authorList>
            <consortium name="RefSeq"/>
        </authorList>
    </citation>
    <scope>IDENTIFICATION</scope>
    <source>
        <tissue evidence="3">Whole sample</tissue>
    </source>
</reference>
<dbReference type="SUPFAM" id="SSF56204">
    <property type="entry name" value="Hect, E3 ligase catalytic domain"/>
    <property type="match status" value="1"/>
</dbReference>
<accession>A0A8B8ANU4</accession>
<gene>
    <name evidence="3" type="primary">LOC111103704</name>
</gene>
<proteinExistence type="predicted"/>
<dbReference type="GO" id="GO:0004842">
    <property type="term" value="F:ubiquitin-protein transferase activity"/>
    <property type="evidence" value="ECO:0007669"/>
    <property type="project" value="InterPro"/>
</dbReference>
<dbReference type="Gene3D" id="3.90.1750.10">
    <property type="entry name" value="Hect, E3 ligase catalytic domains"/>
    <property type="match status" value="1"/>
</dbReference>
<dbReference type="InterPro" id="IPR035983">
    <property type="entry name" value="Hect_E3_ubiquitin_ligase"/>
</dbReference>
<keyword evidence="2" id="KW-1185">Reference proteome</keyword>
<sequence>MSYVRDNKFEVNGGRLLGKRKHRLSRFRMDLLKFLKKRDVQKPQLDKILEDKIDTDAVKCMTDEELSEYLPAKGDRLALRAFCSSQKPEGKKQRLLETLRQKMMLRNRRVGEEEDDRERDFFTQKNHLEGNKNAAKSSRKLELGWIHEGRQVRKKNGGGTRSVVFDKTATKQDILIKCKTLFFPNGKVKSLELKDLTCKILDFKETEFPDDLTVGEIYDEVKMGILRFYLSTTVKESTEKEASDDSSLPDPELHTPVPSMNATHTDEPVSSASSPLSSISMAPECLENMDVCSSSLTMIPQDNSHSSMNFEQAAASSTFIMTQGNSCEGLHVPGIIIHAYDSVPSINFDLASFDATRQQQAENVHLDENYRGIRSSTPDLYPTILSVHRVNIIEEMVGHFKNKEILNTDIAFNFIGEAGSDQRGVSREVYSAFWTDFLTGEAEGEESRVPAINTKWQEEEWNSVGRILLKGFTDHAVFPLKLNKAFTIALIHGEEHVSPEMLLDSFMSYICPADRDLIKQIMSEGVKEEMKEDFIDFLDRFGCKLIPTEKDPIRSQIIQIAHNQLIQKPKYALDKIKDASQRYLQTLFPAISNIEDMFQLKKPTAKRILNILVATPTTAEESKALGFLQQFIRAQNDESLQKLLRFFTGADTMCVDKIDISFVTLAGFGRRIIAHTCGPTIELPSTYQCYPEFRKELENQLSNEESFKMNIA</sequence>
<dbReference type="Gene3D" id="3.30.2410.10">
    <property type="entry name" value="Hect, E3 ligase catalytic domain"/>
    <property type="match status" value="1"/>
</dbReference>
<evidence type="ECO:0000256" key="1">
    <source>
        <dbReference type="SAM" id="MobiDB-lite"/>
    </source>
</evidence>
<evidence type="ECO:0000313" key="2">
    <source>
        <dbReference type="Proteomes" id="UP000694844"/>
    </source>
</evidence>
<protein>
    <submittedName>
        <fullName evidence="3">Uncharacterized protein LOC111103704</fullName>
    </submittedName>
</protein>